<evidence type="ECO:0000313" key="4">
    <source>
        <dbReference type="Proteomes" id="UP000041254"/>
    </source>
</evidence>
<keyword evidence="1" id="KW-0175">Coiled coil</keyword>
<gene>
    <name evidence="3" type="ORF">Vbra_4915</name>
</gene>
<protein>
    <recommendedName>
        <fullName evidence="2">Peptidase S74 domain-containing protein</fullName>
    </recommendedName>
</protein>
<evidence type="ECO:0000256" key="1">
    <source>
        <dbReference type="SAM" id="Coils"/>
    </source>
</evidence>
<organism evidence="3 4">
    <name type="scientific">Vitrella brassicaformis (strain CCMP3155)</name>
    <dbReference type="NCBI Taxonomy" id="1169540"/>
    <lineage>
        <taxon>Eukaryota</taxon>
        <taxon>Sar</taxon>
        <taxon>Alveolata</taxon>
        <taxon>Colpodellida</taxon>
        <taxon>Vitrellaceae</taxon>
        <taxon>Vitrella</taxon>
    </lineage>
</organism>
<dbReference type="OrthoDB" id="27041at2759"/>
<feature type="domain" description="Peptidase S74" evidence="2">
    <location>
        <begin position="1"/>
        <end position="107"/>
    </location>
</feature>
<proteinExistence type="predicted"/>
<evidence type="ECO:0000313" key="3">
    <source>
        <dbReference type="EMBL" id="CEL94072.1"/>
    </source>
</evidence>
<dbReference type="Gene3D" id="1.10.10.10">
    <property type="entry name" value="Winged helix-like DNA-binding domain superfamily/Winged helix DNA-binding domain"/>
    <property type="match status" value="1"/>
</dbReference>
<sequence length="141" mass="16422">MKDVTREFKEDAYSKFATLRLKEFQWNRMGSTEDKKDRMHIGVSAQDIMRVLPDAVNVYMEPTGGGANSNMTEVHYIDMNYMNYLQMSVVQQLQKRTEVVQQLEERVEALENQLADIQAEQENGFMTMLEQALKDFRGGRD</sequence>
<evidence type="ECO:0000259" key="2">
    <source>
        <dbReference type="PROSITE" id="PS51688"/>
    </source>
</evidence>
<reference evidence="3 4" key="1">
    <citation type="submission" date="2014-11" db="EMBL/GenBank/DDBJ databases">
        <authorList>
            <person name="Zhu J."/>
            <person name="Qi W."/>
            <person name="Song R."/>
        </authorList>
    </citation>
    <scope>NUCLEOTIDE SEQUENCE [LARGE SCALE GENOMIC DNA]</scope>
</reference>
<dbReference type="PROSITE" id="PS51688">
    <property type="entry name" value="ICA"/>
    <property type="match status" value="1"/>
</dbReference>
<dbReference type="InterPro" id="IPR030392">
    <property type="entry name" value="S74_ICA"/>
</dbReference>
<accession>A0A0G4EF95</accession>
<keyword evidence="4" id="KW-1185">Reference proteome</keyword>
<dbReference type="InterPro" id="IPR036388">
    <property type="entry name" value="WH-like_DNA-bd_sf"/>
</dbReference>
<dbReference type="Pfam" id="PF13884">
    <property type="entry name" value="Peptidase_S74"/>
    <property type="match status" value="1"/>
</dbReference>
<dbReference type="Proteomes" id="UP000041254">
    <property type="component" value="Unassembled WGS sequence"/>
</dbReference>
<feature type="coiled-coil region" evidence="1">
    <location>
        <begin position="93"/>
        <end position="120"/>
    </location>
</feature>
<dbReference type="AlphaFoldDB" id="A0A0G4EF95"/>
<dbReference type="EMBL" id="CDMY01000204">
    <property type="protein sequence ID" value="CEL94072.1"/>
    <property type="molecule type" value="Genomic_DNA"/>
</dbReference>
<dbReference type="PhylomeDB" id="A0A0G4EF95"/>
<dbReference type="InParanoid" id="A0A0G4EF95"/>
<name>A0A0G4EF95_VITBC</name>
<dbReference type="VEuPathDB" id="CryptoDB:Vbra_4915"/>